<organism evidence="2 3">
    <name type="scientific">Elysia marginata</name>
    <dbReference type="NCBI Taxonomy" id="1093978"/>
    <lineage>
        <taxon>Eukaryota</taxon>
        <taxon>Metazoa</taxon>
        <taxon>Spiralia</taxon>
        <taxon>Lophotrochozoa</taxon>
        <taxon>Mollusca</taxon>
        <taxon>Gastropoda</taxon>
        <taxon>Heterobranchia</taxon>
        <taxon>Euthyneura</taxon>
        <taxon>Panpulmonata</taxon>
        <taxon>Sacoglossa</taxon>
        <taxon>Placobranchoidea</taxon>
        <taxon>Plakobranchidae</taxon>
        <taxon>Elysia</taxon>
    </lineage>
</organism>
<gene>
    <name evidence="2" type="ORF">ElyMa_004003300</name>
</gene>
<feature type="region of interest" description="Disordered" evidence="1">
    <location>
        <begin position="43"/>
        <end position="95"/>
    </location>
</feature>
<dbReference type="EMBL" id="BMAT01008142">
    <property type="protein sequence ID" value="GFR78776.1"/>
    <property type="molecule type" value="Genomic_DNA"/>
</dbReference>
<name>A0AAV4G0Q7_9GAST</name>
<protein>
    <submittedName>
        <fullName evidence="2">Uncharacterized protein</fullName>
    </submittedName>
</protein>
<proteinExistence type="predicted"/>
<feature type="compositionally biased region" description="Basic residues" evidence="1">
    <location>
        <begin position="51"/>
        <end position="83"/>
    </location>
</feature>
<comment type="caution">
    <text evidence="2">The sequence shown here is derived from an EMBL/GenBank/DDBJ whole genome shotgun (WGS) entry which is preliminary data.</text>
</comment>
<accession>A0AAV4G0Q7</accession>
<reference evidence="2 3" key="1">
    <citation type="journal article" date="2021" name="Elife">
        <title>Chloroplast acquisition without the gene transfer in kleptoplastic sea slugs, Plakobranchus ocellatus.</title>
        <authorList>
            <person name="Maeda T."/>
            <person name="Takahashi S."/>
            <person name="Yoshida T."/>
            <person name="Shimamura S."/>
            <person name="Takaki Y."/>
            <person name="Nagai Y."/>
            <person name="Toyoda A."/>
            <person name="Suzuki Y."/>
            <person name="Arimoto A."/>
            <person name="Ishii H."/>
            <person name="Satoh N."/>
            <person name="Nishiyama T."/>
            <person name="Hasebe M."/>
            <person name="Maruyama T."/>
            <person name="Minagawa J."/>
            <person name="Obokata J."/>
            <person name="Shigenobu S."/>
        </authorList>
    </citation>
    <scope>NUCLEOTIDE SEQUENCE [LARGE SCALE GENOMIC DNA]</scope>
</reference>
<dbReference type="Proteomes" id="UP000762676">
    <property type="component" value="Unassembled WGS sequence"/>
</dbReference>
<dbReference type="AlphaFoldDB" id="A0AAV4G0Q7"/>
<keyword evidence="3" id="KW-1185">Reference proteome</keyword>
<evidence type="ECO:0000313" key="3">
    <source>
        <dbReference type="Proteomes" id="UP000762676"/>
    </source>
</evidence>
<sequence length="95" mass="11093">MQEWVEVTSSSSSSLLLAADFSWISLVFETLLQANFIKLSSTNRPAASVTAKKKKNKKKNRKKKKKNKNKNKNKKKMKKKWHEARKTYHWNVGDL</sequence>
<evidence type="ECO:0000256" key="1">
    <source>
        <dbReference type="SAM" id="MobiDB-lite"/>
    </source>
</evidence>
<evidence type="ECO:0000313" key="2">
    <source>
        <dbReference type="EMBL" id="GFR78776.1"/>
    </source>
</evidence>